<proteinExistence type="predicted"/>
<name>A0A3C1KQE4_9GAMM</name>
<evidence type="ECO:0000256" key="6">
    <source>
        <dbReference type="SAM" id="Phobius"/>
    </source>
</evidence>
<dbReference type="Pfam" id="PF03176">
    <property type="entry name" value="MMPL"/>
    <property type="match status" value="1"/>
</dbReference>
<dbReference type="AlphaFoldDB" id="A0A3C1KQE4"/>
<organism evidence="8 9">
    <name type="scientific">Haliea salexigens</name>
    <dbReference type="NCBI Taxonomy" id="287487"/>
    <lineage>
        <taxon>Bacteria</taxon>
        <taxon>Pseudomonadati</taxon>
        <taxon>Pseudomonadota</taxon>
        <taxon>Gammaproteobacteria</taxon>
        <taxon>Cellvibrionales</taxon>
        <taxon>Halieaceae</taxon>
        <taxon>Haliea</taxon>
    </lineage>
</organism>
<keyword evidence="4 6" id="KW-1133">Transmembrane helix</keyword>
<sequence>MRNHPLLHAYDALVLRRPWVSLALVALVLTLSASQLGKIKLDASADSLMLQGDPALDFFREVSAEYGAEDFLLLTWQPEAPLLSDASLNPLKRMADELRTLPRVSSVVTVWDVPLLESPPVSLSDITSGDPLPSLNDPQVDRGMALEEFTTSPIYAELLASRDGDLTAVQVNLQRDTRYFDLLQQRDALRAKAEAGTMSAAEEAALEAVEVEFKAHTAQALEQQSQLVQSVRTIADGYRQHARIFVGGVPMITADMVSFVRSDLVLFGTAILGVMLVVLALIFRRVRWTVIPLATCMASVTVMLGLLGWLDWRMTVISSNFVAVLLIISLAIAIHLVVRYRELHAEDPEG</sequence>
<keyword evidence="5 6" id="KW-0472">Membrane</keyword>
<dbReference type="Proteomes" id="UP000259273">
    <property type="component" value="Unassembled WGS sequence"/>
</dbReference>
<comment type="subcellular location">
    <subcellularLocation>
        <location evidence="1">Cell membrane</location>
        <topology evidence="1">Multi-pass membrane protein</topology>
    </subcellularLocation>
</comment>
<evidence type="ECO:0000256" key="4">
    <source>
        <dbReference type="ARBA" id="ARBA00022989"/>
    </source>
</evidence>
<dbReference type="GO" id="GO:0005886">
    <property type="term" value="C:plasma membrane"/>
    <property type="evidence" value="ECO:0007669"/>
    <property type="project" value="UniProtKB-SubCell"/>
</dbReference>
<gene>
    <name evidence="8" type="ORF">DCP75_13475</name>
</gene>
<feature type="transmembrane region" description="Helical" evidence="6">
    <location>
        <begin position="290"/>
        <end position="310"/>
    </location>
</feature>
<evidence type="ECO:0000256" key="5">
    <source>
        <dbReference type="ARBA" id="ARBA00023136"/>
    </source>
</evidence>
<evidence type="ECO:0000313" key="9">
    <source>
        <dbReference type="Proteomes" id="UP000259273"/>
    </source>
</evidence>
<feature type="transmembrane region" description="Helical" evidence="6">
    <location>
        <begin position="264"/>
        <end position="283"/>
    </location>
</feature>
<feature type="domain" description="Membrane transport protein MMPL" evidence="7">
    <location>
        <begin position="186"/>
        <end position="345"/>
    </location>
</feature>
<evidence type="ECO:0000256" key="3">
    <source>
        <dbReference type="ARBA" id="ARBA00022692"/>
    </source>
</evidence>
<dbReference type="EMBL" id="DMND01000181">
    <property type="protein sequence ID" value="HAN28708.1"/>
    <property type="molecule type" value="Genomic_DNA"/>
</dbReference>
<dbReference type="PANTHER" id="PTHR33406">
    <property type="entry name" value="MEMBRANE PROTEIN MJ1562-RELATED"/>
    <property type="match status" value="1"/>
</dbReference>
<dbReference type="SUPFAM" id="SSF82866">
    <property type="entry name" value="Multidrug efflux transporter AcrB transmembrane domain"/>
    <property type="match status" value="1"/>
</dbReference>
<keyword evidence="2" id="KW-1003">Cell membrane</keyword>
<evidence type="ECO:0000313" key="8">
    <source>
        <dbReference type="EMBL" id="HAN28708.1"/>
    </source>
</evidence>
<dbReference type="PANTHER" id="PTHR33406:SF12">
    <property type="entry name" value="BLR2997 PROTEIN"/>
    <property type="match status" value="1"/>
</dbReference>
<keyword evidence="3 6" id="KW-0812">Transmembrane</keyword>
<dbReference type="Gene3D" id="1.20.1640.10">
    <property type="entry name" value="Multidrug efflux transporter AcrB transmembrane domain"/>
    <property type="match status" value="1"/>
</dbReference>
<reference evidence="8 9" key="1">
    <citation type="journal article" date="2018" name="Nat. Biotechnol.">
        <title>A standardized bacterial taxonomy based on genome phylogeny substantially revises the tree of life.</title>
        <authorList>
            <person name="Parks D.H."/>
            <person name="Chuvochina M."/>
            <person name="Waite D.W."/>
            <person name="Rinke C."/>
            <person name="Skarshewski A."/>
            <person name="Chaumeil P.A."/>
            <person name="Hugenholtz P."/>
        </authorList>
    </citation>
    <scope>NUCLEOTIDE SEQUENCE [LARGE SCALE GENOMIC DNA]</scope>
    <source>
        <strain evidence="8">UBA9158</strain>
    </source>
</reference>
<dbReference type="InterPro" id="IPR050545">
    <property type="entry name" value="Mycobact_MmpL"/>
</dbReference>
<evidence type="ECO:0000256" key="2">
    <source>
        <dbReference type="ARBA" id="ARBA00022475"/>
    </source>
</evidence>
<feature type="transmembrane region" description="Helical" evidence="6">
    <location>
        <begin position="316"/>
        <end position="338"/>
    </location>
</feature>
<evidence type="ECO:0000256" key="1">
    <source>
        <dbReference type="ARBA" id="ARBA00004651"/>
    </source>
</evidence>
<feature type="non-terminal residue" evidence="8">
    <location>
        <position position="350"/>
    </location>
</feature>
<comment type="caution">
    <text evidence="8">The sequence shown here is derived from an EMBL/GenBank/DDBJ whole genome shotgun (WGS) entry which is preliminary data.</text>
</comment>
<evidence type="ECO:0000259" key="7">
    <source>
        <dbReference type="Pfam" id="PF03176"/>
    </source>
</evidence>
<protein>
    <recommendedName>
        <fullName evidence="7">Membrane transport protein MMPL domain-containing protein</fullName>
    </recommendedName>
</protein>
<dbReference type="InterPro" id="IPR004869">
    <property type="entry name" value="MMPL_dom"/>
</dbReference>
<accession>A0A3C1KQE4</accession>